<evidence type="ECO:0000313" key="8">
    <source>
        <dbReference type="Proteomes" id="UP001160148"/>
    </source>
</evidence>
<dbReference type="InterPro" id="IPR008906">
    <property type="entry name" value="HATC_C_dom"/>
</dbReference>
<comment type="caution">
    <text evidence="7">The sequence shown here is derived from an EMBL/GenBank/DDBJ whole genome shotgun (WGS) entry which is preliminary data.</text>
</comment>
<reference evidence="7 8" key="1">
    <citation type="submission" date="2023-01" db="EMBL/GenBank/DDBJ databases">
        <authorList>
            <person name="Whitehead M."/>
        </authorList>
    </citation>
    <scope>NUCLEOTIDE SEQUENCE [LARGE SCALE GENOMIC DNA]</scope>
</reference>
<dbReference type="SUPFAM" id="SSF53098">
    <property type="entry name" value="Ribonuclease H-like"/>
    <property type="match status" value="1"/>
</dbReference>
<evidence type="ECO:0000256" key="4">
    <source>
        <dbReference type="ARBA" id="ARBA00022833"/>
    </source>
</evidence>
<evidence type="ECO:0000256" key="5">
    <source>
        <dbReference type="ARBA" id="ARBA00023242"/>
    </source>
</evidence>
<dbReference type="AlphaFoldDB" id="A0AAV0X774"/>
<keyword evidence="2" id="KW-0479">Metal-binding</keyword>
<dbReference type="Proteomes" id="UP001160148">
    <property type="component" value="Unassembled WGS sequence"/>
</dbReference>
<sequence length="184" mass="21261">MVFKETVCNELRQRFNIDFEEENGTAADIYSEYREVNIARIASLQDPRYKNLQFESSDRIRKIIKQKIGSKIQLIRYISENDNTSNTKKSTVLDELLGIVPLNSEDEFSRYLAEPQINHNDDPCLWWKSRELTFPFLSVLAKNILCIPASSKRVFSTAGSILSPKKNRMAPFHLSALVFLNKNI</sequence>
<dbReference type="GO" id="GO:0046983">
    <property type="term" value="F:protein dimerization activity"/>
    <property type="evidence" value="ECO:0007669"/>
    <property type="project" value="InterPro"/>
</dbReference>
<dbReference type="GO" id="GO:0008270">
    <property type="term" value="F:zinc ion binding"/>
    <property type="evidence" value="ECO:0007669"/>
    <property type="project" value="UniProtKB-KW"/>
</dbReference>
<dbReference type="InterPro" id="IPR012337">
    <property type="entry name" value="RNaseH-like_sf"/>
</dbReference>
<accession>A0AAV0X774</accession>
<comment type="subcellular location">
    <subcellularLocation>
        <location evidence="1">Nucleus</location>
    </subcellularLocation>
</comment>
<organism evidence="7 8">
    <name type="scientific">Macrosiphum euphorbiae</name>
    <name type="common">potato aphid</name>
    <dbReference type="NCBI Taxonomy" id="13131"/>
    <lineage>
        <taxon>Eukaryota</taxon>
        <taxon>Metazoa</taxon>
        <taxon>Ecdysozoa</taxon>
        <taxon>Arthropoda</taxon>
        <taxon>Hexapoda</taxon>
        <taxon>Insecta</taxon>
        <taxon>Pterygota</taxon>
        <taxon>Neoptera</taxon>
        <taxon>Paraneoptera</taxon>
        <taxon>Hemiptera</taxon>
        <taxon>Sternorrhyncha</taxon>
        <taxon>Aphidomorpha</taxon>
        <taxon>Aphidoidea</taxon>
        <taxon>Aphididae</taxon>
        <taxon>Macrosiphini</taxon>
        <taxon>Macrosiphum</taxon>
    </lineage>
</organism>
<name>A0AAV0X774_9HEMI</name>
<keyword evidence="5" id="KW-0539">Nucleus</keyword>
<evidence type="ECO:0000256" key="3">
    <source>
        <dbReference type="ARBA" id="ARBA00022771"/>
    </source>
</evidence>
<dbReference type="PANTHER" id="PTHR46481">
    <property type="entry name" value="ZINC FINGER BED DOMAIN-CONTAINING PROTEIN 4"/>
    <property type="match status" value="1"/>
</dbReference>
<dbReference type="InterPro" id="IPR052035">
    <property type="entry name" value="ZnF_BED_domain_contain"/>
</dbReference>
<proteinExistence type="predicted"/>
<keyword evidence="3" id="KW-0863">Zinc-finger</keyword>
<dbReference type="EMBL" id="CARXXK010000003">
    <property type="protein sequence ID" value="CAI6363551.1"/>
    <property type="molecule type" value="Genomic_DNA"/>
</dbReference>
<evidence type="ECO:0000259" key="6">
    <source>
        <dbReference type="Pfam" id="PF05699"/>
    </source>
</evidence>
<evidence type="ECO:0000313" key="7">
    <source>
        <dbReference type="EMBL" id="CAI6363551.1"/>
    </source>
</evidence>
<dbReference type="Pfam" id="PF05699">
    <property type="entry name" value="Dimer_Tnp_hAT"/>
    <property type="match status" value="1"/>
</dbReference>
<dbReference type="PANTHER" id="PTHR46481:SF10">
    <property type="entry name" value="ZINC FINGER BED DOMAIN-CONTAINING PROTEIN 39"/>
    <property type="match status" value="1"/>
</dbReference>
<dbReference type="GO" id="GO:0005634">
    <property type="term" value="C:nucleus"/>
    <property type="evidence" value="ECO:0007669"/>
    <property type="project" value="UniProtKB-SubCell"/>
</dbReference>
<keyword evidence="8" id="KW-1185">Reference proteome</keyword>
<gene>
    <name evidence="7" type="ORF">MEUPH1_LOCUS18481</name>
</gene>
<evidence type="ECO:0000256" key="2">
    <source>
        <dbReference type="ARBA" id="ARBA00022723"/>
    </source>
</evidence>
<evidence type="ECO:0000256" key="1">
    <source>
        <dbReference type="ARBA" id="ARBA00004123"/>
    </source>
</evidence>
<protein>
    <recommendedName>
        <fullName evidence="6">HAT C-terminal dimerisation domain-containing protein</fullName>
    </recommendedName>
</protein>
<keyword evidence="4" id="KW-0862">Zinc</keyword>
<feature type="domain" description="HAT C-terminal dimerisation" evidence="6">
    <location>
        <begin position="107"/>
        <end position="184"/>
    </location>
</feature>